<keyword evidence="5" id="KW-1185">Reference proteome</keyword>
<dbReference type="NCBIfam" id="TIGR03234">
    <property type="entry name" value="OH-pyruv-isom"/>
    <property type="match status" value="1"/>
</dbReference>
<organism evidence="4 5">
    <name type="scientific">Skermanella cutis</name>
    <dbReference type="NCBI Taxonomy" id="2775420"/>
    <lineage>
        <taxon>Bacteria</taxon>
        <taxon>Pseudomonadati</taxon>
        <taxon>Pseudomonadota</taxon>
        <taxon>Alphaproteobacteria</taxon>
        <taxon>Rhodospirillales</taxon>
        <taxon>Azospirillaceae</taxon>
        <taxon>Skermanella</taxon>
    </lineage>
</organism>
<evidence type="ECO:0000256" key="1">
    <source>
        <dbReference type="ARBA" id="ARBA00023235"/>
    </source>
</evidence>
<accession>A0ABX7BA27</accession>
<dbReference type="Proteomes" id="UP000595197">
    <property type="component" value="Chromosome"/>
</dbReference>
<evidence type="ECO:0000256" key="2">
    <source>
        <dbReference type="PIRNR" id="PIRNR006241"/>
    </source>
</evidence>
<dbReference type="EMBL" id="CP067420">
    <property type="protein sequence ID" value="QQP91032.1"/>
    <property type="molecule type" value="Genomic_DNA"/>
</dbReference>
<evidence type="ECO:0000313" key="4">
    <source>
        <dbReference type="EMBL" id="QQP91032.1"/>
    </source>
</evidence>
<sequence>MPKFAANLSMMFQEHDFLDRFGAAAECGFRGVEYLFPYEWRAAEIKRALDDAGLEQVLFNMPPGDWAGGERGMAAIPGREAEFAETVEKAIEYARVLDCPRLHAMAGIVHAGIDREEAEAVYVSNLRHAADAVARHGITLLAEPINSRDMPGYFLNTSTAGRKIMAAVSRPNLKLQFDIYHTQIMEGDLAERLRRNLEAIGHIQIAGTPGRHEPDIGEINYPFLFDLIDEIGYTGWIGCEYRPRAETRAGLGWAKAYGISAG</sequence>
<comment type="similarity">
    <text evidence="2">Belongs to the hyi family.</text>
</comment>
<name>A0ABX7BA27_9PROT</name>
<dbReference type="RefSeq" id="WP_201078530.1">
    <property type="nucleotide sequence ID" value="NZ_CP067420.1"/>
</dbReference>
<dbReference type="InterPro" id="IPR026040">
    <property type="entry name" value="HyI-like"/>
</dbReference>
<dbReference type="InterPro" id="IPR036237">
    <property type="entry name" value="Xyl_isomerase-like_sf"/>
</dbReference>
<dbReference type="EC" id="5.3.1.22" evidence="4"/>
<reference evidence="4" key="1">
    <citation type="submission" date="2021-02" db="EMBL/GenBank/DDBJ databases">
        <title>Skermanella TT6 skin isolate.</title>
        <authorList>
            <person name="Lee K."/>
            <person name="Ganzorig M."/>
        </authorList>
    </citation>
    <scope>NUCLEOTIDE SEQUENCE</scope>
    <source>
        <strain evidence="4">TT6</strain>
    </source>
</reference>
<dbReference type="SUPFAM" id="SSF51658">
    <property type="entry name" value="Xylose isomerase-like"/>
    <property type="match status" value="1"/>
</dbReference>
<dbReference type="Gene3D" id="3.20.20.150">
    <property type="entry name" value="Divalent-metal-dependent TIM barrel enzymes"/>
    <property type="match status" value="1"/>
</dbReference>
<dbReference type="Pfam" id="PF01261">
    <property type="entry name" value="AP_endonuc_2"/>
    <property type="match status" value="1"/>
</dbReference>
<dbReference type="InterPro" id="IPR053398">
    <property type="entry name" value="HPT_OtnI_isomerases"/>
</dbReference>
<dbReference type="InterPro" id="IPR017643">
    <property type="entry name" value="Hydroxypyruvate_isomerase"/>
</dbReference>
<dbReference type="PANTHER" id="PTHR43489:SF13">
    <property type="entry name" value="HYDROXYPYRUVATE ISOMERASE"/>
    <property type="match status" value="1"/>
</dbReference>
<dbReference type="GO" id="GO:0008903">
    <property type="term" value="F:hydroxypyruvate isomerase activity"/>
    <property type="evidence" value="ECO:0007669"/>
    <property type="project" value="UniProtKB-EC"/>
</dbReference>
<dbReference type="PANTHER" id="PTHR43489">
    <property type="entry name" value="ISOMERASE"/>
    <property type="match status" value="1"/>
</dbReference>
<feature type="domain" description="Xylose isomerase-like TIM barrel" evidence="3">
    <location>
        <begin position="22"/>
        <end position="256"/>
    </location>
</feature>
<dbReference type="NCBIfam" id="NF043033">
    <property type="entry name" value="OxoTetrIsom"/>
    <property type="match status" value="1"/>
</dbReference>
<dbReference type="PIRSF" id="PIRSF006241">
    <property type="entry name" value="HyI"/>
    <property type="match status" value="1"/>
</dbReference>
<dbReference type="InterPro" id="IPR013022">
    <property type="entry name" value="Xyl_isomerase-like_TIM-brl"/>
</dbReference>
<evidence type="ECO:0000259" key="3">
    <source>
        <dbReference type="Pfam" id="PF01261"/>
    </source>
</evidence>
<proteinExistence type="inferred from homology"/>
<dbReference type="InterPro" id="IPR050417">
    <property type="entry name" value="Sugar_Epim/Isomerase"/>
</dbReference>
<keyword evidence="1 2" id="KW-0413">Isomerase</keyword>
<protein>
    <submittedName>
        <fullName evidence="4">Hydroxypyruvate isomerase</fullName>
        <ecNumber evidence="4">5.3.1.22</ecNumber>
    </submittedName>
</protein>
<evidence type="ECO:0000313" key="5">
    <source>
        <dbReference type="Proteomes" id="UP000595197"/>
    </source>
</evidence>
<gene>
    <name evidence="4" type="primary">hyi</name>
    <name evidence="4" type="ORF">IGS68_07390</name>
</gene>